<dbReference type="OrthoDB" id="5978526at2759"/>
<dbReference type="Proteomes" id="UP000792457">
    <property type="component" value="Unassembled WGS sequence"/>
</dbReference>
<evidence type="ECO:0008006" key="3">
    <source>
        <dbReference type="Google" id="ProtNLM"/>
    </source>
</evidence>
<sequence>MEGFKQLAIMRKGGPIKNCWGFIDGTARAICRPSINQQEYYSGHKRLHCLKYQLILIPDGMMAFMDHTQVDDMMQVLH</sequence>
<reference evidence="1" key="1">
    <citation type="submission" date="2013-04" db="EMBL/GenBank/DDBJ databases">
        <authorList>
            <person name="Qu J."/>
            <person name="Murali S.C."/>
            <person name="Bandaranaike D."/>
            <person name="Bellair M."/>
            <person name="Blankenburg K."/>
            <person name="Chao H."/>
            <person name="Dinh H."/>
            <person name="Doddapaneni H."/>
            <person name="Downs B."/>
            <person name="Dugan-Rocha S."/>
            <person name="Elkadiri S."/>
            <person name="Gnanaolivu R.D."/>
            <person name="Hernandez B."/>
            <person name="Javaid M."/>
            <person name="Jayaseelan J.C."/>
            <person name="Lee S."/>
            <person name="Li M."/>
            <person name="Ming W."/>
            <person name="Munidasa M."/>
            <person name="Muniz J."/>
            <person name="Nguyen L."/>
            <person name="Ongeri F."/>
            <person name="Osuji N."/>
            <person name="Pu L.-L."/>
            <person name="Puazo M."/>
            <person name="Qu C."/>
            <person name="Quiroz J."/>
            <person name="Raj R."/>
            <person name="Weissenberger G."/>
            <person name="Xin Y."/>
            <person name="Zou X."/>
            <person name="Han Y."/>
            <person name="Richards S."/>
            <person name="Worley K."/>
            <person name="Muzny D."/>
            <person name="Gibbs R."/>
        </authorList>
    </citation>
    <scope>NUCLEOTIDE SEQUENCE</scope>
    <source>
        <strain evidence="1">Sampled in the wild</strain>
    </source>
</reference>
<name>A0A8K0K242_LADFU</name>
<dbReference type="AlphaFoldDB" id="A0A8K0K242"/>
<reference evidence="1" key="2">
    <citation type="submission" date="2017-10" db="EMBL/GenBank/DDBJ databases">
        <title>Ladona fulva Genome sequencing and assembly.</title>
        <authorList>
            <person name="Murali S."/>
            <person name="Richards S."/>
            <person name="Bandaranaike D."/>
            <person name="Bellair M."/>
            <person name="Blankenburg K."/>
            <person name="Chao H."/>
            <person name="Dinh H."/>
            <person name="Doddapaneni H."/>
            <person name="Dugan-Rocha S."/>
            <person name="Elkadiri S."/>
            <person name="Gnanaolivu R."/>
            <person name="Hernandez B."/>
            <person name="Skinner E."/>
            <person name="Javaid M."/>
            <person name="Lee S."/>
            <person name="Li M."/>
            <person name="Ming W."/>
            <person name="Munidasa M."/>
            <person name="Muniz J."/>
            <person name="Nguyen L."/>
            <person name="Hughes D."/>
            <person name="Osuji N."/>
            <person name="Pu L.-L."/>
            <person name="Puazo M."/>
            <person name="Qu C."/>
            <person name="Quiroz J."/>
            <person name="Raj R."/>
            <person name="Weissenberger G."/>
            <person name="Xin Y."/>
            <person name="Zou X."/>
            <person name="Han Y."/>
            <person name="Worley K."/>
            <person name="Muzny D."/>
            <person name="Gibbs R."/>
        </authorList>
    </citation>
    <scope>NUCLEOTIDE SEQUENCE</scope>
    <source>
        <strain evidence="1">Sampled in the wild</strain>
    </source>
</reference>
<protein>
    <recommendedName>
        <fullName evidence="3">DDE Tnp4 domain-containing protein</fullName>
    </recommendedName>
</protein>
<accession>A0A8K0K242</accession>
<proteinExistence type="predicted"/>
<organism evidence="1 2">
    <name type="scientific">Ladona fulva</name>
    <name type="common">Scarce chaser dragonfly</name>
    <name type="synonym">Libellula fulva</name>
    <dbReference type="NCBI Taxonomy" id="123851"/>
    <lineage>
        <taxon>Eukaryota</taxon>
        <taxon>Metazoa</taxon>
        <taxon>Ecdysozoa</taxon>
        <taxon>Arthropoda</taxon>
        <taxon>Hexapoda</taxon>
        <taxon>Insecta</taxon>
        <taxon>Pterygota</taxon>
        <taxon>Palaeoptera</taxon>
        <taxon>Odonata</taxon>
        <taxon>Epiprocta</taxon>
        <taxon>Anisoptera</taxon>
        <taxon>Libelluloidea</taxon>
        <taxon>Libellulidae</taxon>
        <taxon>Ladona</taxon>
    </lineage>
</organism>
<comment type="caution">
    <text evidence="1">The sequence shown here is derived from an EMBL/GenBank/DDBJ whole genome shotgun (WGS) entry which is preliminary data.</text>
</comment>
<evidence type="ECO:0000313" key="1">
    <source>
        <dbReference type="EMBL" id="KAG8226421.1"/>
    </source>
</evidence>
<keyword evidence="2" id="KW-1185">Reference proteome</keyword>
<evidence type="ECO:0000313" key="2">
    <source>
        <dbReference type="Proteomes" id="UP000792457"/>
    </source>
</evidence>
<gene>
    <name evidence="1" type="ORF">J437_LFUL012517</name>
</gene>
<dbReference type="EMBL" id="KZ308279">
    <property type="protein sequence ID" value="KAG8226421.1"/>
    <property type="molecule type" value="Genomic_DNA"/>
</dbReference>